<dbReference type="RefSeq" id="WP_159262582.1">
    <property type="nucleotide sequence ID" value="NZ_CP041348.1"/>
</dbReference>
<keyword evidence="1" id="KW-0812">Transmembrane</keyword>
<feature type="transmembrane region" description="Helical" evidence="1">
    <location>
        <begin position="39"/>
        <end position="63"/>
    </location>
</feature>
<keyword evidence="1" id="KW-0472">Membrane</keyword>
<name>A0A857FPQ5_KOMXY</name>
<accession>A0A857FPQ5</accession>
<sequence length="66" mass="7330">MLYIIGFISLIGAILAYINRDQAQEPYQSHFNGQFSLFLRVLLYMAIGAVLYLVAMGITALTARAC</sequence>
<organism evidence="2 3">
    <name type="scientific">Komagataeibacter xylinus</name>
    <name type="common">Gluconacetobacter xylinus</name>
    <dbReference type="NCBI Taxonomy" id="28448"/>
    <lineage>
        <taxon>Bacteria</taxon>
        <taxon>Pseudomonadati</taxon>
        <taxon>Pseudomonadota</taxon>
        <taxon>Alphaproteobacteria</taxon>
        <taxon>Acetobacterales</taxon>
        <taxon>Acetobacteraceae</taxon>
        <taxon>Komagataeibacter</taxon>
    </lineage>
</organism>
<keyword evidence="1" id="KW-1133">Transmembrane helix</keyword>
<dbReference type="AlphaFoldDB" id="A0A857FPQ5"/>
<gene>
    <name evidence="2" type="ORF">FMA36_12195</name>
</gene>
<dbReference type="EMBL" id="CP041348">
    <property type="protein sequence ID" value="QHC36156.1"/>
    <property type="molecule type" value="Genomic_DNA"/>
</dbReference>
<reference evidence="2 3" key="1">
    <citation type="journal article" date="2020" name="Carbohydr. Polym.">
        <title>Characterization and optimization of production of bacterial cellulose from strain CGMCC 17276 based on whole-genome analysis.</title>
        <authorList>
            <person name="Lu T."/>
            <person name="Gao H."/>
            <person name="Liao B."/>
            <person name="Wu J."/>
            <person name="Zhang W."/>
            <person name="Huang J."/>
            <person name="Liu M."/>
            <person name="Huang J."/>
            <person name="Chang Z."/>
            <person name="Jin M."/>
            <person name="Yi Z."/>
            <person name="Jiang D."/>
        </authorList>
    </citation>
    <scope>NUCLEOTIDE SEQUENCE [LARGE SCALE GENOMIC DNA]</scope>
    <source>
        <strain evidence="2 3">CGMCC 17276</strain>
    </source>
</reference>
<proteinExistence type="predicted"/>
<evidence type="ECO:0000256" key="1">
    <source>
        <dbReference type="SAM" id="Phobius"/>
    </source>
</evidence>
<dbReference type="OrthoDB" id="7284161at2"/>
<evidence type="ECO:0000313" key="3">
    <source>
        <dbReference type="Proteomes" id="UP000464674"/>
    </source>
</evidence>
<dbReference type="Proteomes" id="UP000464674">
    <property type="component" value="Chromosome"/>
</dbReference>
<protein>
    <submittedName>
        <fullName evidence="2">Uncharacterized protein</fullName>
    </submittedName>
</protein>
<evidence type="ECO:0000313" key="2">
    <source>
        <dbReference type="EMBL" id="QHC36156.1"/>
    </source>
</evidence>